<comment type="caution">
    <text evidence="1">The sequence shown here is derived from an EMBL/GenBank/DDBJ whole genome shotgun (WGS) entry which is preliminary data.</text>
</comment>
<evidence type="ECO:0000313" key="1">
    <source>
        <dbReference type="EMBL" id="NKY60388.1"/>
    </source>
</evidence>
<protein>
    <submittedName>
        <fullName evidence="1">Uncharacterized protein</fullName>
    </submittedName>
</protein>
<sequence length="76" mass="8954">MNLTERDLEPIELRPSPPARSVRKYRITYRDSAGDLFEVYADEITRHAYERQLRDCGYAVAVEEQTVHTSVWRRVA</sequence>
<gene>
    <name evidence="1" type="ORF">HGA15_30485</name>
</gene>
<dbReference type="EMBL" id="JAAXOT010000022">
    <property type="protein sequence ID" value="NKY60388.1"/>
    <property type="molecule type" value="Genomic_DNA"/>
</dbReference>
<dbReference type="RefSeq" id="WP_062979947.1">
    <property type="nucleotide sequence ID" value="NZ_JAAXOT010000022.1"/>
</dbReference>
<proteinExistence type="predicted"/>
<evidence type="ECO:0000313" key="2">
    <source>
        <dbReference type="Proteomes" id="UP000570678"/>
    </source>
</evidence>
<dbReference type="Proteomes" id="UP000570678">
    <property type="component" value="Unassembled WGS sequence"/>
</dbReference>
<keyword evidence="2" id="KW-1185">Reference proteome</keyword>
<dbReference type="AlphaFoldDB" id="A0A846YSH3"/>
<name>A0A846YSH3_9NOCA</name>
<organism evidence="1 2">
    <name type="scientific">Nocardia flavorosea</name>
    <dbReference type="NCBI Taxonomy" id="53429"/>
    <lineage>
        <taxon>Bacteria</taxon>
        <taxon>Bacillati</taxon>
        <taxon>Actinomycetota</taxon>
        <taxon>Actinomycetes</taxon>
        <taxon>Mycobacteriales</taxon>
        <taxon>Nocardiaceae</taxon>
        <taxon>Nocardia</taxon>
    </lineage>
</organism>
<reference evidence="1 2" key="1">
    <citation type="submission" date="2020-04" db="EMBL/GenBank/DDBJ databases">
        <title>MicrobeNet Type strains.</title>
        <authorList>
            <person name="Nicholson A.C."/>
        </authorList>
    </citation>
    <scope>NUCLEOTIDE SEQUENCE [LARGE SCALE GENOMIC DNA]</scope>
    <source>
        <strain evidence="1 2">JCM 3332</strain>
    </source>
</reference>
<accession>A0A846YSH3</accession>